<keyword evidence="1" id="KW-0732">Signal</keyword>
<dbReference type="AlphaFoldDB" id="A0A918DID0"/>
<dbReference type="EMBL" id="BMLS01000002">
    <property type="protein sequence ID" value="GGO67765.1"/>
    <property type="molecule type" value="Genomic_DNA"/>
</dbReference>
<evidence type="ECO:0000313" key="2">
    <source>
        <dbReference type="EMBL" id="GGO67765.1"/>
    </source>
</evidence>
<feature type="chain" id="PRO_5037090540" description="Lipoprotein" evidence="1">
    <location>
        <begin position="22"/>
        <end position="148"/>
    </location>
</feature>
<gene>
    <name evidence="2" type="ORF">GCM10010982_15070</name>
</gene>
<reference evidence="2" key="2">
    <citation type="submission" date="2020-09" db="EMBL/GenBank/DDBJ databases">
        <authorList>
            <person name="Sun Q."/>
            <person name="Zhou Y."/>
        </authorList>
    </citation>
    <scope>NUCLEOTIDE SEQUENCE</scope>
    <source>
        <strain evidence="2">CGMCC 1.7086</strain>
    </source>
</reference>
<dbReference type="PROSITE" id="PS51257">
    <property type="entry name" value="PROKAR_LIPOPROTEIN"/>
    <property type="match status" value="1"/>
</dbReference>
<dbReference type="NCBIfam" id="NF042415">
    <property type="entry name" value="STY0301_fam"/>
    <property type="match status" value="1"/>
</dbReference>
<reference evidence="2" key="1">
    <citation type="journal article" date="2014" name="Int. J. Syst. Evol. Microbiol.">
        <title>Complete genome sequence of Corynebacterium casei LMG S-19264T (=DSM 44701T), isolated from a smear-ripened cheese.</title>
        <authorList>
            <consortium name="US DOE Joint Genome Institute (JGI-PGF)"/>
            <person name="Walter F."/>
            <person name="Albersmeier A."/>
            <person name="Kalinowski J."/>
            <person name="Ruckert C."/>
        </authorList>
    </citation>
    <scope>NUCLEOTIDE SEQUENCE</scope>
    <source>
        <strain evidence="2">CGMCC 1.7086</strain>
    </source>
</reference>
<accession>A0A918DID0</accession>
<protein>
    <recommendedName>
        <fullName evidence="4">Lipoprotein</fullName>
    </recommendedName>
</protein>
<dbReference type="Proteomes" id="UP000606935">
    <property type="component" value="Unassembled WGS sequence"/>
</dbReference>
<dbReference type="InterPro" id="IPR049973">
    <property type="entry name" value="STY0301-like"/>
</dbReference>
<keyword evidence="3" id="KW-1185">Reference proteome</keyword>
<feature type="signal peptide" evidence="1">
    <location>
        <begin position="1"/>
        <end position="21"/>
    </location>
</feature>
<dbReference type="RefSeq" id="WP_188692633.1">
    <property type="nucleotide sequence ID" value="NZ_BMLS01000002.1"/>
</dbReference>
<proteinExistence type="predicted"/>
<sequence>MNKGNWIITLSLMALAGQACATQEQNAFECPQAIQAGWQVSDVPSGWQMWGQYARTEHTHNLVSLTFSDGPVEEGALLRPQSVEIQQDQAAKVVEESYDFSDKVNNQIWQVCLYADSPVMLSRPLPQQYSVCAVRSIPQDGSIKAYCK</sequence>
<evidence type="ECO:0000256" key="1">
    <source>
        <dbReference type="SAM" id="SignalP"/>
    </source>
</evidence>
<comment type="caution">
    <text evidence="2">The sequence shown here is derived from an EMBL/GenBank/DDBJ whole genome shotgun (WGS) entry which is preliminary data.</text>
</comment>
<evidence type="ECO:0000313" key="3">
    <source>
        <dbReference type="Proteomes" id="UP000606935"/>
    </source>
</evidence>
<organism evidence="2 3">
    <name type="scientific">Bowmanella pacifica</name>
    <dbReference type="NCBI Taxonomy" id="502051"/>
    <lineage>
        <taxon>Bacteria</taxon>
        <taxon>Pseudomonadati</taxon>
        <taxon>Pseudomonadota</taxon>
        <taxon>Gammaproteobacteria</taxon>
        <taxon>Alteromonadales</taxon>
        <taxon>Alteromonadaceae</taxon>
        <taxon>Bowmanella</taxon>
    </lineage>
</organism>
<evidence type="ECO:0008006" key="4">
    <source>
        <dbReference type="Google" id="ProtNLM"/>
    </source>
</evidence>
<name>A0A918DID0_9ALTE</name>